<evidence type="ECO:0000256" key="3">
    <source>
        <dbReference type="ARBA" id="ARBA00022448"/>
    </source>
</evidence>
<dbReference type="EMBL" id="VDFV01000044">
    <property type="protein sequence ID" value="TNC64199.1"/>
    <property type="molecule type" value="Genomic_DNA"/>
</dbReference>
<keyword evidence="4 7" id="KW-0732">Signal</keyword>
<evidence type="ECO:0000256" key="4">
    <source>
        <dbReference type="ARBA" id="ARBA00022729"/>
    </source>
</evidence>
<dbReference type="AlphaFoldDB" id="A0A5C4N6H6"/>
<evidence type="ECO:0000256" key="5">
    <source>
        <dbReference type="ARBA" id="ARBA00049629"/>
    </source>
</evidence>
<comment type="subcellular location">
    <subcellularLocation>
        <location evidence="1">Periplasm</location>
    </subcellularLocation>
</comment>
<dbReference type="Proteomes" id="UP000305709">
    <property type="component" value="Unassembled WGS sequence"/>
</dbReference>
<organism evidence="8 9">
    <name type="scientific">Rubellimicrobium roseum</name>
    <dbReference type="NCBI Taxonomy" id="687525"/>
    <lineage>
        <taxon>Bacteria</taxon>
        <taxon>Pseudomonadati</taxon>
        <taxon>Pseudomonadota</taxon>
        <taxon>Alphaproteobacteria</taxon>
        <taxon>Rhodobacterales</taxon>
        <taxon>Roseobacteraceae</taxon>
        <taxon>Rubellimicrobium</taxon>
    </lineage>
</organism>
<evidence type="ECO:0000256" key="2">
    <source>
        <dbReference type="ARBA" id="ARBA00008520"/>
    </source>
</evidence>
<keyword evidence="9" id="KW-1185">Reference proteome</keyword>
<dbReference type="PANTHER" id="PTHR43649:SF28">
    <property type="entry name" value="BINDING PROTEIN COMPONENT OF ABC SUGAR TRANSPORTER-RELATED"/>
    <property type="match status" value="1"/>
</dbReference>
<dbReference type="OrthoDB" id="7819610at2"/>
<reference evidence="8 9" key="1">
    <citation type="submission" date="2019-06" db="EMBL/GenBank/DDBJ databases">
        <authorList>
            <person name="Jiang L."/>
        </authorList>
    </citation>
    <scope>NUCLEOTIDE SEQUENCE [LARGE SCALE GENOMIC DNA]</scope>
    <source>
        <strain evidence="8 9">YIM 48858</strain>
    </source>
</reference>
<evidence type="ECO:0000313" key="9">
    <source>
        <dbReference type="Proteomes" id="UP000305709"/>
    </source>
</evidence>
<dbReference type="PANTHER" id="PTHR43649">
    <property type="entry name" value="ARABINOSE-BINDING PROTEIN-RELATED"/>
    <property type="match status" value="1"/>
</dbReference>
<feature type="signal peptide" evidence="7">
    <location>
        <begin position="1"/>
        <end position="24"/>
    </location>
</feature>
<dbReference type="Gene3D" id="3.40.190.10">
    <property type="entry name" value="Periplasmic binding protein-like II"/>
    <property type="match status" value="2"/>
</dbReference>
<dbReference type="Pfam" id="PF13416">
    <property type="entry name" value="SBP_bac_8"/>
    <property type="match status" value="1"/>
</dbReference>
<feature type="chain" id="PRO_5022959382" description="Probable sugar-binding periplasmic protein" evidence="7">
    <location>
        <begin position="25"/>
        <end position="414"/>
    </location>
</feature>
<proteinExistence type="inferred from homology"/>
<evidence type="ECO:0000256" key="7">
    <source>
        <dbReference type="SAM" id="SignalP"/>
    </source>
</evidence>
<comment type="function">
    <text evidence="5">Part of a binding-protein-dependent transport system for a sugar.</text>
</comment>
<evidence type="ECO:0000313" key="8">
    <source>
        <dbReference type="EMBL" id="TNC64199.1"/>
    </source>
</evidence>
<dbReference type="RefSeq" id="WP_139083213.1">
    <property type="nucleotide sequence ID" value="NZ_VDFV01000044.1"/>
</dbReference>
<comment type="similarity">
    <text evidence="2">Belongs to the bacterial solute-binding protein 1 family.</text>
</comment>
<accession>A0A5C4N6H6</accession>
<protein>
    <recommendedName>
        <fullName evidence="6">Probable sugar-binding periplasmic protein</fullName>
    </recommendedName>
</protein>
<keyword evidence="3" id="KW-0813">Transport</keyword>
<name>A0A5C4N6H6_9RHOB</name>
<dbReference type="GO" id="GO:0042597">
    <property type="term" value="C:periplasmic space"/>
    <property type="evidence" value="ECO:0007669"/>
    <property type="project" value="UniProtKB-SubCell"/>
</dbReference>
<sequence length="414" mass="44552">MTKIFKGGLVAALLGSTAATGALAEDTIIFHNWSSGPEVAALNILKSKFEEMGHTWTDVAIPHDTGSNVSLINLVTGGNPPNVFLESSPGFYRDLAGLGMARPLTDFYEEGGYLEHLPEAAVQSITVDGEIMKIPTAMHIDGMIYYNMDVAEAAGVDPTAWTSLDAMFADFEKVAAAGYNPLAIGGEQWQVGYLAHALAATVGGPEFFTALYGENPDPAALDSPEMREMLDLLRRFQQATDEGSVNRTWNETTNTVITGEALMQIHGDWMKGEWLAAGKVPGDDFGCIEIPGAEAVVVTVDSWGVLGGQSPEMDAAELDFARVVLDPAVQAEFAAAKGSTPTRLDAVGEVDVCSQYVLDVLEDPARQVPSPHSTVDADWMSSMWDVLFTYWSDPEMTADEAIEQLKENYETILG</sequence>
<gene>
    <name evidence="8" type="ORF">FHG71_18660</name>
</gene>
<evidence type="ECO:0000256" key="1">
    <source>
        <dbReference type="ARBA" id="ARBA00004418"/>
    </source>
</evidence>
<evidence type="ECO:0000256" key="6">
    <source>
        <dbReference type="ARBA" id="ARBA00049753"/>
    </source>
</evidence>
<dbReference type="SUPFAM" id="SSF53850">
    <property type="entry name" value="Periplasmic binding protein-like II"/>
    <property type="match status" value="1"/>
</dbReference>
<dbReference type="InterPro" id="IPR050490">
    <property type="entry name" value="Bact_solute-bd_prot1"/>
</dbReference>
<comment type="caution">
    <text evidence="8">The sequence shown here is derived from an EMBL/GenBank/DDBJ whole genome shotgun (WGS) entry which is preliminary data.</text>
</comment>
<dbReference type="InterPro" id="IPR006059">
    <property type="entry name" value="SBP"/>
</dbReference>